<dbReference type="GeneID" id="103657451"/>
<dbReference type="OrthoDB" id="442921at2759"/>
<reference evidence="2" key="1">
    <citation type="submission" date="2025-08" db="UniProtKB">
        <authorList>
            <consortium name="RefSeq"/>
        </authorList>
    </citation>
    <scope>IDENTIFICATION</scope>
    <source>
        <tissue evidence="2">Whole blood</tissue>
    </source>
</reference>
<sequence>MNKSQTSTETANLEGDAFWDGVRHGLEKPKEGVKTENNDHINLEVEGQDGSVVRFKIKRHLPLSIKMKAYCERQDTPAQLEMEDEDVVDVFQQQTGGVYQKGNLLLSCRTLFLQTKKTFSMRKLQFGSTTS</sequence>
<protein>
    <submittedName>
        <fullName evidence="2">Small ubiquitin-related modifier 2-like</fullName>
    </submittedName>
</protein>
<dbReference type="InterPro" id="IPR029071">
    <property type="entry name" value="Ubiquitin-like_domsf"/>
</dbReference>
<dbReference type="KEGG" id="umr:103657451"/>
<dbReference type="Gene3D" id="3.10.20.90">
    <property type="entry name" value="Phosphatidylinositol 3-kinase Catalytic Subunit, Chain A, domain 1"/>
    <property type="match status" value="2"/>
</dbReference>
<evidence type="ECO:0000313" key="2">
    <source>
        <dbReference type="RefSeq" id="XP_008683115.1"/>
    </source>
</evidence>
<dbReference type="PANTHER" id="PTHR10562">
    <property type="entry name" value="SMALL UBIQUITIN-RELATED MODIFIER"/>
    <property type="match status" value="1"/>
</dbReference>
<name>A0A384BLW7_URSMA</name>
<dbReference type="RefSeq" id="XP_008683115.1">
    <property type="nucleotide sequence ID" value="XM_008684893.1"/>
</dbReference>
<accession>A0A384BLW7</accession>
<evidence type="ECO:0000313" key="1">
    <source>
        <dbReference type="Proteomes" id="UP000261680"/>
    </source>
</evidence>
<keyword evidence="1" id="KW-1185">Reference proteome</keyword>
<dbReference type="AlphaFoldDB" id="A0A384BLW7"/>
<dbReference type="SUPFAM" id="SSF54236">
    <property type="entry name" value="Ubiquitin-like"/>
    <property type="match status" value="1"/>
</dbReference>
<proteinExistence type="predicted"/>
<organism evidence="1 2">
    <name type="scientific">Ursus maritimus</name>
    <name type="common">Polar bear</name>
    <name type="synonym">Thalarctos maritimus</name>
    <dbReference type="NCBI Taxonomy" id="29073"/>
    <lineage>
        <taxon>Eukaryota</taxon>
        <taxon>Metazoa</taxon>
        <taxon>Chordata</taxon>
        <taxon>Craniata</taxon>
        <taxon>Vertebrata</taxon>
        <taxon>Euteleostomi</taxon>
        <taxon>Mammalia</taxon>
        <taxon>Eutheria</taxon>
        <taxon>Laurasiatheria</taxon>
        <taxon>Carnivora</taxon>
        <taxon>Caniformia</taxon>
        <taxon>Ursidae</taxon>
        <taxon>Ursus</taxon>
    </lineage>
</organism>
<dbReference type="STRING" id="29073.ENSUMAP00000011489"/>
<gene>
    <name evidence="2" type="primary">LOC103657451</name>
</gene>
<dbReference type="Proteomes" id="UP000261680">
    <property type="component" value="Unplaced"/>
</dbReference>